<sequence>MSGFRNQRFNPPAISLKPCPVFCHLLRANSGKFVRSGARAQFESIPESGEETWPLQAIFRPNATTDENPNVRNQRFNPPAISLKPCPVFCHLLRANSGKFVGSGARAQFESIPESGEETWPLQAIFRPNATTDENPNGIFR</sequence>
<dbReference type="EMBL" id="VIEB01000945">
    <property type="protein sequence ID" value="TQD77742.1"/>
    <property type="molecule type" value="Genomic_DNA"/>
</dbReference>
<evidence type="ECO:0000313" key="1">
    <source>
        <dbReference type="EMBL" id="TQD77742.1"/>
    </source>
</evidence>
<protein>
    <submittedName>
        <fullName evidence="1">Uncharacterized protein</fullName>
    </submittedName>
</protein>
<comment type="caution">
    <text evidence="1">The sequence shown here is derived from an EMBL/GenBank/DDBJ whole genome shotgun (WGS) entry which is preliminary data.</text>
</comment>
<dbReference type="AlphaFoldDB" id="A0A540KUS5"/>
<keyword evidence="2" id="KW-1185">Reference proteome</keyword>
<gene>
    <name evidence="1" type="ORF">C1H46_036727</name>
</gene>
<dbReference type="Proteomes" id="UP000315295">
    <property type="component" value="Unassembled WGS sequence"/>
</dbReference>
<name>A0A540KUS5_MALBA</name>
<accession>A0A540KUS5</accession>
<reference evidence="1 2" key="1">
    <citation type="journal article" date="2019" name="G3 (Bethesda)">
        <title>Sequencing of a Wild Apple (Malus baccata) Genome Unravels the Differences Between Cultivated and Wild Apple Species Regarding Disease Resistance and Cold Tolerance.</title>
        <authorList>
            <person name="Chen X."/>
        </authorList>
    </citation>
    <scope>NUCLEOTIDE SEQUENCE [LARGE SCALE GENOMIC DNA]</scope>
    <source>
        <strain evidence="2">cv. Shandingzi</strain>
        <tissue evidence="1">Leaves</tissue>
    </source>
</reference>
<organism evidence="1 2">
    <name type="scientific">Malus baccata</name>
    <name type="common">Siberian crab apple</name>
    <name type="synonym">Pyrus baccata</name>
    <dbReference type="NCBI Taxonomy" id="106549"/>
    <lineage>
        <taxon>Eukaryota</taxon>
        <taxon>Viridiplantae</taxon>
        <taxon>Streptophyta</taxon>
        <taxon>Embryophyta</taxon>
        <taxon>Tracheophyta</taxon>
        <taxon>Spermatophyta</taxon>
        <taxon>Magnoliopsida</taxon>
        <taxon>eudicotyledons</taxon>
        <taxon>Gunneridae</taxon>
        <taxon>Pentapetalae</taxon>
        <taxon>rosids</taxon>
        <taxon>fabids</taxon>
        <taxon>Rosales</taxon>
        <taxon>Rosaceae</taxon>
        <taxon>Amygdaloideae</taxon>
        <taxon>Maleae</taxon>
        <taxon>Malus</taxon>
    </lineage>
</organism>
<proteinExistence type="predicted"/>
<evidence type="ECO:0000313" key="2">
    <source>
        <dbReference type="Proteomes" id="UP000315295"/>
    </source>
</evidence>